<accession>A0ACC1Y088</accession>
<name>A0ACC1Y088_MELAZ</name>
<keyword evidence="1" id="KW-0378">Hydrolase</keyword>
<dbReference type="Proteomes" id="UP001164539">
    <property type="component" value="Chromosome 6"/>
</dbReference>
<dbReference type="EMBL" id="CM051399">
    <property type="protein sequence ID" value="KAJ4716791.1"/>
    <property type="molecule type" value="Genomic_DNA"/>
</dbReference>
<reference evidence="1 2" key="1">
    <citation type="journal article" date="2023" name="Science">
        <title>Complex scaffold remodeling in plant triterpene biosynthesis.</title>
        <authorList>
            <person name="De La Pena R."/>
            <person name="Hodgson H."/>
            <person name="Liu J.C."/>
            <person name="Stephenson M.J."/>
            <person name="Martin A.C."/>
            <person name="Owen C."/>
            <person name="Harkess A."/>
            <person name="Leebens-Mack J."/>
            <person name="Jimenez L.E."/>
            <person name="Osbourn A."/>
            <person name="Sattely E.S."/>
        </authorList>
    </citation>
    <scope>NUCLEOTIDE SEQUENCE [LARGE SCALE GENOMIC DNA]</scope>
    <source>
        <strain evidence="2">cv. JPN11</strain>
        <tissue evidence="1">Leaf</tissue>
    </source>
</reference>
<protein>
    <submittedName>
        <fullName evidence="1">Sentrin/sumo-specific protease</fullName>
    </submittedName>
</protein>
<keyword evidence="2" id="KW-1185">Reference proteome</keyword>
<evidence type="ECO:0000313" key="1">
    <source>
        <dbReference type="EMBL" id="KAJ4716791.1"/>
    </source>
</evidence>
<gene>
    <name evidence="1" type="ORF">OWV82_011762</name>
</gene>
<sequence length="924" mass="104715">MSRLSGKKKYEVFEFNKEDDRVEVLSKKLLGKFANQRKKERRSSTVDKYTFLQCFAQGTKPQQKTIGSELIDIDARDAHSAQFQHVEISNEPIDVDAGDGAFREFSGLDTASLSNYINHENEQVGLILGEDDCIEMSSPTNSSSPLADNGAISVSSEEQVAECGSCEHEIDNINKMVVVFPDFLLYGGNICKDSKITFSCSSVKVEGSIVNESRETFSFEWTIGDIISILSEWSGSIETAAVYLSHKSKDSTAASNVNEISEKSAGIEMLSFVVCDLHWPEKLEAIKSLDVRYKDKWNDIFDPRTIYEENAFLCQKSKLLSKQYSFQIDEPFEDVIYPKGDPDAVLISKRDVELLVPETFVNDTIIDFYIKYLKNNLQPEEQHHFHFFNSFFFRKLADLDKDSSSACEGRAAFQRVRKWTRKVNLFEKDYIFIPVNYSFHWSLIVICHPGEVAYFKDDETEKSLKVPCILHMDSIKGSHRGLKNLIRSYLCEEWKERHSNTGDKIPSKFLGLRFVPLQLPQQENSFDCGLFLLHYLELFLAEAPSNFNPLKITQSSNFLNWNWFPPAEASMKRARIKKLIYEIYEDPSHKEDPSTDCIDEHPLSQSRTDKNGKENRAVFLGQTWCPTITGQQGFTSISDAEKGIGISILRNSPQRDRHCSRDPEFIFREQCQQGTSPGAFSDIRYQQVTACYQKGILSPIEEAEENYEQMDNSPYDAEHLQQATALATETPTTSYVCGDCRVRQKTNCDQRFSQHFELLDESMKECQSSSEVELDADQPLAEHEGSNYLETADKPETSSTSSDDIAVFVVEDSQEENGRIPALIVEDSEEENGGLAVLEDSEEENGGLAVLEDSEEENGGIAVLVEDSEEENCMEDAKRNKDSPFSKGETCPLSPQKCLPETICLEENIKLTRNEVPLSKADKQ</sequence>
<keyword evidence="1" id="KW-0645">Protease</keyword>
<organism evidence="1 2">
    <name type="scientific">Melia azedarach</name>
    <name type="common">Chinaberry tree</name>
    <dbReference type="NCBI Taxonomy" id="155640"/>
    <lineage>
        <taxon>Eukaryota</taxon>
        <taxon>Viridiplantae</taxon>
        <taxon>Streptophyta</taxon>
        <taxon>Embryophyta</taxon>
        <taxon>Tracheophyta</taxon>
        <taxon>Spermatophyta</taxon>
        <taxon>Magnoliopsida</taxon>
        <taxon>eudicotyledons</taxon>
        <taxon>Gunneridae</taxon>
        <taxon>Pentapetalae</taxon>
        <taxon>rosids</taxon>
        <taxon>malvids</taxon>
        <taxon>Sapindales</taxon>
        <taxon>Meliaceae</taxon>
        <taxon>Melia</taxon>
    </lineage>
</organism>
<evidence type="ECO:0000313" key="2">
    <source>
        <dbReference type="Proteomes" id="UP001164539"/>
    </source>
</evidence>
<comment type="caution">
    <text evidence="1">The sequence shown here is derived from an EMBL/GenBank/DDBJ whole genome shotgun (WGS) entry which is preliminary data.</text>
</comment>
<proteinExistence type="predicted"/>